<dbReference type="InterPro" id="IPR049943">
    <property type="entry name" value="Ser_HO-MeTrfase-like"/>
</dbReference>
<dbReference type="GO" id="GO:0019264">
    <property type="term" value="P:glycine biosynthetic process from serine"/>
    <property type="evidence" value="ECO:0007669"/>
    <property type="project" value="TreeGrafter"/>
</dbReference>
<dbReference type="SUPFAM" id="SSF53383">
    <property type="entry name" value="PLP-dependent transferases"/>
    <property type="match status" value="1"/>
</dbReference>
<dbReference type="GO" id="GO:0004372">
    <property type="term" value="F:glycine hydroxymethyltransferase activity"/>
    <property type="evidence" value="ECO:0007669"/>
    <property type="project" value="TreeGrafter"/>
</dbReference>
<dbReference type="NCBIfam" id="NF000586">
    <property type="entry name" value="PRK00011.1"/>
    <property type="match status" value="1"/>
</dbReference>
<accession>X0WVQ4</accession>
<dbReference type="GO" id="GO:0046653">
    <property type="term" value="P:tetrahydrofolate metabolic process"/>
    <property type="evidence" value="ECO:0007669"/>
    <property type="project" value="TreeGrafter"/>
</dbReference>
<dbReference type="Gene3D" id="3.40.640.10">
    <property type="entry name" value="Type I PLP-dependent aspartate aminotransferase-like (Major domain)"/>
    <property type="match status" value="1"/>
</dbReference>
<evidence type="ECO:0000256" key="7">
    <source>
        <dbReference type="ARBA" id="ARBA00022679"/>
    </source>
</evidence>
<dbReference type="EMBL" id="BARS01049600">
    <property type="protein sequence ID" value="GAG34765.1"/>
    <property type="molecule type" value="Genomic_DNA"/>
</dbReference>
<dbReference type="PANTHER" id="PTHR11680">
    <property type="entry name" value="SERINE HYDROXYMETHYLTRANSFERASE"/>
    <property type="match status" value="1"/>
</dbReference>
<proteinExistence type="inferred from homology"/>
<protein>
    <recommendedName>
        <fullName evidence="9">Serine hydroxymethyltransferase-like domain-containing protein</fullName>
    </recommendedName>
</protein>
<dbReference type="InterPro" id="IPR039429">
    <property type="entry name" value="SHMT-like_dom"/>
</dbReference>
<organism evidence="10">
    <name type="scientific">marine sediment metagenome</name>
    <dbReference type="NCBI Taxonomy" id="412755"/>
    <lineage>
        <taxon>unclassified sequences</taxon>
        <taxon>metagenomes</taxon>
        <taxon>ecological metagenomes</taxon>
    </lineage>
</organism>
<comment type="cofactor">
    <cofactor evidence="1">
        <name>pyridoxal 5'-phosphate</name>
        <dbReference type="ChEBI" id="CHEBI:597326"/>
    </cofactor>
</comment>
<evidence type="ECO:0000256" key="6">
    <source>
        <dbReference type="ARBA" id="ARBA00022563"/>
    </source>
</evidence>
<dbReference type="GO" id="GO:0030170">
    <property type="term" value="F:pyridoxal phosphate binding"/>
    <property type="evidence" value="ECO:0007669"/>
    <property type="project" value="TreeGrafter"/>
</dbReference>
<keyword evidence="7" id="KW-0808">Transferase</keyword>
<feature type="non-terminal residue" evidence="10">
    <location>
        <position position="240"/>
    </location>
</feature>
<evidence type="ECO:0000259" key="9">
    <source>
        <dbReference type="Pfam" id="PF00464"/>
    </source>
</evidence>
<keyword evidence="6" id="KW-0554">One-carbon metabolism</keyword>
<evidence type="ECO:0000256" key="4">
    <source>
        <dbReference type="ARBA" id="ARBA00011738"/>
    </source>
</evidence>
<dbReference type="PANTHER" id="PTHR11680:SF35">
    <property type="entry name" value="SERINE HYDROXYMETHYLTRANSFERASE 1"/>
    <property type="match status" value="1"/>
</dbReference>
<dbReference type="InterPro" id="IPR015424">
    <property type="entry name" value="PyrdxlP-dep_Trfase"/>
</dbReference>
<evidence type="ECO:0000256" key="8">
    <source>
        <dbReference type="ARBA" id="ARBA00022898"/>
    </source>
</evidence>
<comment type="subcellular location">
    <subcellularLocation>
        <location evidence="2">Cytoplasm</location>
    </subcellularLocation>
</comment>
<evidence type="ECO:0000313" key="10">
    <source>
        <dbReference type="EMBL" id="GAG34765.1"/>
    </source>
</evidence>
<keyword evidence="8" id="KW-0663">Pyridoxal phosphate</keyword>
<evidence type="ECO:0000256" key="3">
    <source>
        <dbReference type="ARBA" id="ARBA00006376"/>
    </source>
</evidence>
<dbReference type="InterPro" id="IPR015421">
    <property type="entry name" value="PyrdxlP-dep_Trfase_major"/>
</dbReference>
<feature type="domain" description="Serine hydroxymethyltransferase-like" evidence="9">
    <location>
        <begin position="3"/>
        <end position="239"/>
    </location>
</feature>
<name>X0WVQ4_9ZZZZ</name>
<comment type="similarity">
    <text evidence="3">Belongs to the SHMT family.</text>
</comment>
<dbReference type="Pfam" id="PF00464">
    <property type="entry name" value="SHMT"/>
    <property type="match status" value="1"/>
</dbReference>
<dbReference type="FunFam" id="3.40.640.10:FF:000001">
    <property type="entry name" value="Serine hydroxymethyltransferase"/>
    <property type="match status" value="1"/>
</dbReference>
<evidence type="ECO:0000256" key="1">
    <source>
        <dbReference type="ARBA" id="ARBA00001933"/>
    </source>
</evidence>
<keyword evidence="5" id="KW-0963">Cytoplasm</keyword>
<dbReference type="GO" id="GO:0005829">
    <property type="term" value="C:cytosol"/>
    <property type="evidence" value="ECO:0007669"/>
    <property type="project" value="TreeGrafter"/>
</dbReference>
<dbReference type="AlphaFoldDB" id="X0WVQ4"/>
<evidence type="ECO:0000256" key="2">
    <source>
        <dbReference type="ARBA" id="ARBA00004496"/>
    </source>
</evidence>
<comment type="subunit">
    <text evidence="4">Homodimer.</text>
</comment>
<dbReference type="GO" id="GO:0006730">
    <property type="term" value="P:one-carbon metabolic process"/>
    <property type="evidence" value="ECO:0007669"/>
    <property type="project" value="UniProtKB-KW"/>
</dbReference>
<gene>
    <name evidence="10" type="ORF">S01H1_74175</name>
</gene>
<reference evidence="10" key="1">
    <citation type="journal article" date="2014" name="Front. Microbiol.">
        <title>High frequency of phylogenetically diverse reductive dehalogenase-homologous genes in deep subseafloor sedimentary metagenomes.</title>
        <authorList>
            <person name="Kawai M."/>
            <person name="Futagami T."/>
            <person name="Toyoda A."/>
            <person name="Takaki Y."/>
            <person name="Nishi S."/>
            <person name="Hori S."/>
            <person name="Arai W."/>
            <person name="Tsubouchi T."/>
            <person name="Morono Y."/>
            <person name="Uchiyama I."/>
            <person name="Ito T."/>
            <person name="Fujiyama A."/>
            <person name="Inagaki F."/>
            <person name="Takami H."/>
        </authorList>
    </citation>
    <scope>NUCLEOTIDE SEQUENCE</scope>
    <source>
        <strain evidence="10">Expedition CK06-06</strain>
    </source>
</reference>
<feature type="non-terminal residue" evidence="10">
    <location>
        <position position="1"/>
    </location>
</feature>
<sequence>TTLAVQEATGSVLSDKYAEGHPGRRWYRGCEAVDRAEQLAIDRAKALFGAEHANVQPHSGTTANIAVYLAVLKAEDTIMGMDLAHGGHLSHGLEVNYSGIHHNVVSYTVSKDTETIDMDAVRDLALKARPRLIIAGASAYPRIIDFDAFARVAEEVGAYLMSDIAHIAGLVAGGVHPSPVPGSPFVTTTTHKTLRGPRGAIILCKKEYARQIDAAVFPGLQGGPFMHEILAKAIALGEAA</sequence>
<comment type="caution">
    <text evidence="10">The sequence shown here is derived from an EMBL/GenBank/DDBJ whole genome shotgun (WGS) entry which is preliminary data.</text>
</comment>
<evidence type="ECO:0000256" key="5">
    <source>
        <dbReference type="ARBA" id="ARBA00022490"/>
    </source>
</evidence>